<name>A0A6L9XSQ5_9MICO</name>
<accession>A0A6L9XSQ5</accession>
<reference evidence="1 2" key="1">
    <citation type="journal article" date="2014" name="J. Microbiol.">
        <title>Diaminobutyricibacter tongyongensis gen. nov., sp. nov. and Homoserinibacter gongjuensis gen. nov., sp. nov. belong to the family Microbacteriaceae.</title>
        <authorList>
            <person name="Kim S.J."/>
            <person name="Ahn J.H."/>
            <person name="Weon H.Y."/>
            <person name="Hamada M."/>
            <person name="Suzuki K."/>
            <person name="Kwon S.W."/>
        </authorList>
    </citation>
    <scope>NUCLEOTIDE SEQUENCE [LARGE SCALE GENOMIC DNA]</scope>
    <source>
        <strain evidence="1 2">NBRC 108724</strain>
    </source>
</reference>
<sequence>MLRPLAAWLDRRSLGSGSSVLDRLAIGGAIASETWLRESDRPPARGRSRPQEVTLVEGETNDLLAAIAEAAEVTGGDLQALGMRLTRKWGLGDTDLSRLASRISRALGVPDPVAAIEAPPSLDRFVDQAMFVPLPPVCRTVILVSPHYRMLSARDPFAASRLLLAVAHEVAGHACDYRALMPIRPQEARLDRELLEGWGIVAEGRLSGLGLDEHALHLLYQVKRLLPLAQRSLDEPSWMAMRNTIEATWPGFFTSAATAVLRRATGTHARGLVRVRRALQVHGEAARSGLASPWT</sequence>
<proteinExistence type="predicted"/>
<protein>
    <submittedName>
        <fullName evidence="1">Uncharacterized protein</fullName>
    </submittedName>
</protein>
<organism evidence="1 2">
    <name type="scientific">Leifsonia tongyongensis</name>
    <dbReference type="NCBI Taxonomy" id="1268043"/>
    <lineage>
        <taxon>Bacteria</taxon>
        <taxon>Bacillati</taxon>
        <taxon>Actinomycetota</taxon>
        <taxon>Actinomycetes</taxon>
        <taxon>Micrococcales</taxon>
        <taxon>Microbacteriaceae</taxon>
        <taxon>Leifsonia</taxon>
    </lineage>
</organism>
<keyword evidence="2" id="KW-1185">Reference proteome</keyword>
<gene>
    <name evidence="1" type="ORF">G3T36_01065</name>
</gene>
<comment type="caution">
    <text evidence="1">The sequence shown here is derived from an EMBL/GenBank/DDBJ whole genome shotgun (WGS) entry which is preliminary data.</text>
</comment>
<dbReference type="AlphaFoldDB" id="A0A6L9XSQ5"/>
<dbReference type="Proteomes" id="UP000474967">
    <property type="component" value="Unassembled WGS sequence"/>
</dbReference>
<dbReference type="RefSeq" id="WP_163287573.1">
    <property type="nucleotide sequence ID" value="NZ_JAAGWY010000001.1"/>
</dbReference>
<evidence type="ECO:0000313" key="2">
    <source>
        <dbReference type="Proteomes" id="UP000474967"/>
    </source>
</evidence>
<evidence type="ECO:0000313" key="1">
    <source>
        <dbReference type="EMBL" id="NEN04451.1"/>
    </source>
</evidence>
<dbReference type="EMBL" id="JAAGWY010000001">
    <property type="protein sequence ID" value="NEN04451.1"/>
    <property type="molecule type" value="Genomic_DNA"/>
</dbReference>